<feature type="non-terminal residue" evidence="1">
    <location>
        <position position="69"/>
    </location>
</feature>
<comment type="caution">
    <text evidence="1">The sequence shown here is derived from an EMBL/GenBank/DDBJ whole genome shotgun (WGS) entry which is preliminary data.</text>
</comment>
<reference evidence="1 2" key="1">
    <citation type="submission" date="2020-09" db="EMBL/GenBank/DDBJ databases">
        <title>De no assembly of potato wild relative species, Solanum commersonii.</title>
        <authorList>
            <person name="Cho K."/>
        </authorList>
    </citation>
    <scope>NUCLEOTIDE SEQUENCE [LARGE SCALE GENOMIC DNA]</scope>
    <source>
        <strain evidence="1">LZ3.2</strain>
        <tissue evidence="1">Leaf</tissue>
    </source>
</reference>
<feature type="non-terminal residue" evidence="1">
    <location>
        <position position="1"/>
    </location>
</feature>
<evidence type="ECO:0000313" key="1">
    <source>
        <dbReference type="EMBL" id="KAG5609271.1"/>
    </source>
</evidence>
<dbReference type="EMBL" id="JACXVP010000004">
    <property type="protein sequence ID" value="KAG5609271.1"/>
    <property type="molecule type" value="Genomic_DNA"/>
</dbReference>
<dbReference type="AlphaFoldDB" id="A0A9J5ZBG7"/>
<sequence>EISWNDLSNAAEFAQFRVRMSKLFPSKVGLFRKLEFTLGLGEKRKEKGKQERSRFVEIRLWFSSGVIPT</sequence>
<gene>
    <name evidence="1" type="ORF">H5410_020552</name>
</gene>
<dbReference type="Proteomes" id="UP000824120">
    <property type="component" value="Chromosome 4"/>
</dbReference>
<proteinExistence type="predicted"/>
<accession>A0A9J5ZBG7</accession>
<organism evidence="1 2">
    <name type="scientific">Solanum commersonii</name>
    <name type="common">Commerson's wild potato</name>
    <name type="synonym">Commerson's nightshade</name>
    <dbReference type="NCBI Taxonomy" id="4109"/>
    <lineage>
        <taxon>Eukaryota</taxon>
        <taxon>Viridiplantae</taxon>
        <taxon>Streptophyta</taxon>
        <taxon>Embryophyta</taxon>
        <taxon>Tracheophyta</taxon>
        <taxon>Spermatophyta</taxon>
        <taxon>Magnoliopsida</taxon>
        <taxon>eudicotyledons</taxon>
        <taxon>Gunneridae</taxon>
        <taxon>Pentapetalae</taxon>
        <taxon>asterids</taxon>
        <taxon>lamiids</taxon>
        <taxon>Solanales</taxon>
        <taxon>Solanaceae</taxon>
        <taxon>Solanoideae</taxon>
        <taxon>Solaneae</taxon>
        <taxon>Solanum</taxon>
    </lineage>
</organism>
<evidence type="ECO:0000313" key="2">
    <source>
        <dbReference type="Proteomes" id="UP000824120"/>
    </source>
</evidence>
<keyword evidence="2" id="KW-1185">Reference proteome</keyword>
<name>A0A9J5ZBG7_SOLCO</name>
<protein>
    <submittedName>
        <fullName evidence="1">Uncharacterized protein</fullName>
    </submittedName>
</protein>